<organism evidence="2 3">
    <name type="scientific">Mycena sanguinolenta</name>
    <dbReference type="NCBI Taxonomy" id="230812"/>
    <lineage>
        <taxon>Eukaryota</taxon>
        <taxon>Fungi</taxon>
        <taxon>Dikarya</taxon>
        <taxon>Basidiomycota</taxon>
        <taxon>Agaricomycotina</taxon>
        <taxon>Agaricomycetes</taxon>
        <taxon>Agaricomycetidae</taxon>
        <taxon>Agaricales</taxon>
        <taxon>Marasmiineae</taxon>
        <taxon>Mycenaceae</taxon>
        <taxon>Mycena</taxon>
    </lineage>
</organism>
<proteinExistence type="predicted"/>
<feature type="region of interest" description="Disordered" evidence="1">
    <location>
        <begin position="305"/>
        <end position="354"/>
    </location>
</feature>
<keyword evidence="3" id="KW-1185">Reference proteome</keyword>
<dbReference type="OrthoDB" id="2951182at2759"/>
<dbReference type="AlphaFoldDB" id="A0A8H6YXS9"/>
<dbReference type="Proteomes" id="UP000623467">
    <property type="component" value="Unassembled WGS sequence"/>
</dbReference>
<name>A0A8H6YXS9_9AGAR</name>
<evidence type="ECO:0000313" key="2">
    <source>
        <dbReference type="EMBL" id="KAF7367184.1"/>
    </source>
</evidence>
<reference evidence="2" key="1">
    <citation type="submission" date="2020-05" db="EMBL/GenBank/DDBJ databases">
        <title>Mycena genomes resolve the evolution of fungal bioluminescence.</title>
        <authorList>
            <person name="Tsai I.J."/>
        </authorList>
    </citation>
    <scope>NUCLEOTIDE SEQUENCE</scope>
    <source>
        <strain evidence="2">160909Yilan</strain>
    </source>
</reference>
<gene>
    <name evidence="2" type="ORF">MSAN_00978300</name>
</gene>
<evidence type="ECO:0000256" key="1">
    <source>
        <dbReference type="SAM" id="MobiDB-lite"/>
    </source>
</evidence>
<sequence>MSSTSLEPPAPREHPEPPVPVQCREFIVLHPAFKQATIIFRWYASAIGPGRVTEAPETYAFPCDIATEACVIVARNKRGQLYHQEDGSIGQKVKTAMILPGMYYFLLDDRDSSYKYKVYWDFQYWIPPEVIPSPWLLDNRTDGTGDFPVELGPGKSGASAIVRDRDKACVMTSETDFRRLDSAHLIPVKEEAWYATYQLKMLAADSKSVSVNSFNNLIVLRHDLNGRGLDSGDFCFVPYQGVWISLWMGQGSLGLASQHNFAKVELPRRIRARYLHCRFAWNVFQLIHELLSSLLSTNLAPLLDNGTGSDGGDEAQGKGKEKDAKNSEDKEAGPGPTTRSRAQKSQGGSGGKAK</sequence>
<protein>
    <submittedName>
        <fullName evidence="2">C6 transcription factor</fullName>
    </submittedName>
</protein>
<feature type="compositionally biased region" description="Basic and acidic residues" evidence="1">
    <location>
        <begin position="315"/>
        <end position="332"/>
    </location>
</feature>
<evidence type="ECO:0000313" key="3">
    <source>
        <dbReference type="Proteomes" id="UP000623467"/>
    </source>
</evidence>
<comment type="caution">
    <text evidence="2">The sequence shown here is derived from an EMBL/GenBank/DDBJ whole genome shotgun (WGS) entry which is preliminary data.</text>
</comment>
<accession>A0A8H6YXS9</accession>
<dbReference type="EMBL" id="JACAZH010000006">
    <property type="protein sequence ID" value="KAF7367184.1"/>
    <property type="molecule type" value="Genomic_DNA"/>
</dbReference>